<evidence type="ECO:0000256" key="1">
    <source>
        <dbReference type="ARBA" id="ARBA00004370"/>
    </source>
</evidence>
<evidence type="ECO:0000256" key="5">
    <source>
        <dbReference type="NCBIfam" id="TIGR02228"/>
    </source>
</evidence>
<dbReference type="InterPro" id="IPR019533">
    <property type="entry name" value="Peptidase_S26"/>
</dbReference>
<dbReference type="RefSeq" id="WP_311830521.1">
    <property type="nucleotide sequence ID" value="NZ_JARQAJ010000011.1"/>
</dbReference>
<feature type="transmembrane region" description="Helical" evidence="6">
    <location>
        <begin position="120"/>
        <end position="138"/>
    </location>
</feature>
<keyword evidence="4 6" id="KW-0472">Membrane</keyword>
<dbReference type="Pfam" id="PF10502">
    <property type="entry name" value="Peptidase_S26"/>
    <property type="match status" value="1"/>
</dbReference>
<dbReference type="GO" id="GO:0009003">
    <property type="term" value="F:signal peptidase activity"/>
    <property type="evidence" value="ECO:0007669"/>
    <property type="project" value="UniProtKB-EC"/>
</dbReference>
<proteinExistence type="predicted"/>
<dbReference type="InterPro" id="IPR001733">
    <property type="entry name" value="Peptidase_S26B"/>
</dbReference>
<evidence type="ECO:0000259" key="7">
    <source>
        <dbReference type="Pfam" id="PF10502"/>
    </source>
</evidence>
<evidence type="ECO:0000313" key="8">
    <source>
        <dbReference type="EMBL" id="MDT2760668.1"/>
    </source>
</evidence>
<keyword evidence="2 6" id="KW-0812">Transmembrane</keyword>
<name>A0ABU3FDA4_9ENTE</name>
<evidence type="ECO:0000256" key="4">
    <source>
        <dbReference type="ARBA" id="ARBA00023136"/>
    </source>
</evidence>
<feature type="transmembrane region" description="Helical" evidence="6">
    <location>
        <begin position="7"/>
        <end position="30"/>
    </location>
</feature>
<dbReference type="Proteomes" id="UP001181046">
    <property type="component" value="Unassembled WGS sequence"/>
</dbReference>
<keyword evidence="9" id="KW-1185">Reference proteome</keyword>
<comment type="subcellular location">
    <subcellularLocation>
        <location evidence="1">Membrane</location>
    </subcellularLocation>
</comment>
<evidence type="ECO:0000256" key="2">
    <source>
        <dbReference type="ARBA" id="ARBA00022692"/>
    </source>
</evidence>
<organism evidence="8 9">
    <name type="scientific">Enterococcus xiangfangensis</name>
    <dbReference type="NCBI Taxonomy" id="1296537"/>
    <lineage>
        <taxon>Bacteria</taxon>
        <taxon>Bacillati</taxon>
        <taxon>Bacillota</taxon>
        <taxon>Bacilli</taxon>
        <taxon>Lactobacillales</taxon>
        <taxon>Enterococcaceae</taxon>
        <taxon>Enterococcus</taxon>
    </lineage>
</organism>
<protein>
    <recommendedName>
        <fullName evidence="5">Signal peptidase I</fullName>
        <ecNumber evidence="5">3.4.21.89</ecNumber>
    </recommendedName>
</protein>
<comment type="caution">
    <text evidence="8">The sequence shown here is derived from an EMBL/GenBank/DDBJ whole genome shotgun (WGS) entry which is preliminary data.</text>
</comment>
<dbReference type="NCBIfam" id="TIGR02228">
    <property type="entry name" value="sigpep_I_arch"/>
    <property type="match status" value="1"/>
</dbReference>
<dbReference type="EMBL" id="JARQAJ010000011">
    <property type="protein sequence ID" value="MDT2760668.1"/>
    <property type="molecule type" value="Genomic_DNA"/>
</dbReference>
<accession>A0ABU3FDA4</accession>
<feature type="domain" description="Peptidase S26" evidence="7">
    <location>
        <begin position="17"/>
        <end position="77"/>
    </location>
</feature>
<dbReference type="InterPro" id="IPR036286">
    <property type="entry name" value="LexA/Signal_pep-like_sf"/>
</dbReference>
<dbReference type="EC" id="3.4.21.89" evidence="5"/>
<reference evidence="8" key="1">
    <citation type="submission" date="2023-03" db="EMBL/GenBank/DDBJ databases">
        <authorList>
            <person name="Shen W."/>
            <person name="Cai J."/>
        </authorList>
    </citation>
    <scope>NUCLEOTIDE SEQUENCE</scope>
    <source>
        <strain evidence="8">P66-3</strain>
    </source>
</reference>
<evidence type="ECO:0000256" key="3">
    <source>
        <dbReference type="ARBA" id="ARBA00022989"/>
    </source>
</evidence>
<gene>
    <name evidence="8" type="ORF">P7H27_12985</name>
</gene>
<dbReference type="SUPFAM" id="SSF51306">
    <property type="entry name" value="LexA/Signal peptidase"/>
    <property type="match status" value="1"/>
</dbReference>
<evidence type="ECO:0000313" key="9">
    <source>
        <dbReference type="Proteomes" id="UP001181046"/>
    </source>
</evidence>
<dbReference type="PRINTS" id="PR00728">
    <property type="entry name" value="SIGNALPTASE"/>
</dbReference>
<feature type="transmembrane region" description="Helical" evidence="6">
    <location>
        <begin position="145"/>
        <end position="164"/>
    </location>
</feature>
<evidence type="ECO:0000256" key="6">
    <source>
        <dbReference type="SAM" id="Phobius"/>
    </source>
</evidence>
<dbReference type="CDD" id="cd06530">
    <property type="entry name" value="S26_SPase_I"/>
    <property type="match status" value="1"/>
</dbReference>
<keyword evidence="3 6" id="KW-1133">Transmembrane helix</keyword>
<dbReference type="Gene3D" id="2.10.109.10">
    <property type="entry name" value="Umud Fragment, subunit A"/>
    <property type="match status" value="1"/>
</dbReference>
<keyword evidence="8" id="KW-0378">Hydrolase</keyword>
<sequence length="172" mass="18791">MSKNIRSFFGIVMNVFLAVIVILAVALLGARLVGYQTYTVLSGSMEPTYSTGSIIYVKELAPEELEVNDPISFTISENTVVTHRIIEVLPDEDHSETIYFRTKGDANKSADGELVRSENVLGKVVFSIPLLGFVLHYLAQSPGKYLVIAGALLLVFLSILPEILGENNNGTK</sequence>
<dbReference type="PANTHER" id="PTHR10806:SF6">
    <property type="entry name" value="SIGNAL PEPTIDASE COMPLEX CATALYTIC SUBUNIT SEC11"/>
    <property type="match status" value="1"/>
</dbReference>
<dbReference type="PANTHER" id="PTHR10806">
    <property type="entry name" value="SIGNAL PEPTIDASE COMPLEX CATALYTIC SUBUNIT SEC11"/>
    <property type="match status" value="1"/>
</dbReference>